<sequence>MPKRWKKRDTARQRDRPPSTGTHHDANTRPAFSSRYDSQEPAFQSWSSSPSEGTISRDIVPIDRRNQCSCCGEEFDLRDGGVFVQQMGGRYEKTMSEKYYNKLRQLGQHLADPFIPPFVRSGYSQTSSAYIEEVDEDDNQSKVNLSPSVLMERGRHLVVSVRSLSFNDLRLVVSSNPIRSAWRIAFDCMSSQVKDESFQLVSLVILAGWLWFHDMLY</sequence>
<gene>
    <name evidence="2" type="ORF">JAAARDRAFT_631952</name>
</gene>
<evidence type="ECO:0000313" key="3">
    <source>
        <dbReference type="Proteomes" id="UP000027265"/>
    </source>
</evidence>
<dbReference type="InParanoid" id="A0A067Q8D7"/>
<dbReference type="HOGENOM" id="CLU_1272476_0_0_1"/>
<feature type="compositionally biased region" description="Polar residues" evidence="1">
    <location>
        <begin position="41"/>
        <end position="54"/>
    </location>
</feature>
<proteinExistence type="predicted"/>
<name>A0A067Q8D7_9AGAM</name>
<feature type="compositionally biased region" description="Basic and acidic residues" evidence="1">
    <location>
        <begin position="8"/>
        <end position="27"/>
    </location>
</feature>
<dbReference type="Proteomes" id="UP000027265">
    <property type="component" value="Unassembled WGS sequence"/>
</dbReference>
<organism evidence="2 3">
    <name type="scientific">Jaapia argillacea MUCL 33604</name>
    <dbReference type="NCBI Taxonomy" id="933084"/>
    <lineage>
        <taxon>Eukaryota</taxon>
        <taxon>Fungi</taxon>
        <taxon>Dikarya</taxon>
        <taxon>Basidiomycota</taxon>
        <taxon>Agaricomycotina</taxon>
        <taxon>Agaricomycetes</taxon>
        <taxon>Agaricomycetidae</taxon>
        <taxon>Jaapiales</taxon>
        <taxon>Jaapiaceae</taxon>
        <taxon>Jaapia</taxon>
    </lineage>
</organism>
<dbReference type="EMBL" id="KL197715">
    <property type="protein sequence ID" value="KDQ59767.1"/>
    <property type="molecule type" value="Genomic_DNA"/>
</dbReference>
<dbReference type="AlphaFoldDB" id="A0A067Q8D7"/>
<keyword evidence="3" id="KW-1185">Reference proteome</keyword>
<protein>
    <submittedName>
        <fullName evidence="2">Uncharacterized protein</fullName>
    </submittedName>
</protein>
<accession>A0A067Q8D7</accession>
<evidence type="ECO:0000313" key="2">
    <source>
        <dbReference type="EMBL" id="KDQ59767.1"/>
    </source>
</evidence>
<feature type="region of interest" description="Disordered" evidence="1">
    <location>
        <begin position="1"/>
        <end position="58"/>
    </location>
</feature>
<reference evidence="3" key="1">
    <citation type="journal article" date="2014" name="Proc. Natl. Acad. Sci. U.S.A.">
        <title>Extensive sampling of basidiomycete genomes demonstrates inadequacy of the white-rot/brown-rot paradigm for wood decay fungi.</title>
        <authorList>
            <person name="Riley R."/>
            <person name="Salamov A.A."/>
            <person name="Brown D.W."/>
            <person name="Nagy L.G."/>
            <person name="Floudas D."/>
            <person name="Held B.W."/>
            <person name="Levasseur A."/>
            <person name="Lombard V."/>
            <person name="Morin E."/>
            <person name="Otillar R."/>
            <person name="Lindquist E.A."/>
            <person name="Sun H."/>
            <person name="LaButti K.M."/>
            <person name="Schmutz J."/>
            <person name="Jabbour D."/>
            <person name="Luo H."/>
            <person name="Baker S.E."/>
            <person name="Pisabarro A.G."/>
            <person name="Walton J.D."/>
            <person name="Blanchette R.A."/>
            <person name="Henrissat B."/>
            <person name="Martin F."/>
            <person name="Cullen D."/>
            <person name="Hibbett D.S."/>
            <person name="Grigoriev I.V."/>
        </authorList>
    </citation>
    <scope>NUCLEOTIDE SEQUENCE [LARGE SCALE GENOMIC DNA]</scope>
    <source>
        <strain evidence="3">MUCL 33604</strain>
    </source>
</reference>
<evidence type="ECO:0000256" key="1">
    <source>
        <dbReference type="SAM" id="MobiDB-lite"/>
    </source>
</evidence>